<keyword evidence="2" id="KW-0472">Membrane</keyword>
<dbReference type="EMBL" id="KI966431">
    <property type="protein sequence ID" value="EWC45063.1"/>
    <property type="molecule type" value="Genomic_DNA"/>
</dbReference>
<feature type="transmembrane region" description="Helical" evidence="2">
    <location>
        <begin position="97"/>
        <end position="119"/>
    </location>
</feature>
<gene>
    <name evidence="3" type="ORF">DRE_06202</name>
</gene>
<accession>W7HYQ3</accession>
<evidence type="ECO:0000256" key="1">
    <source>
        <dbReference type="SAM" id="MobiDB-lite"/>
    </source>
</evidence>
<dbReference type="OrthoDB" id="5427393at2759"/>
<evidence type="ECO:0000313" key="4">
    <source>
        <dbReference type="Proteomes" id="UP000024837"/>
    </source>
</evidence>
<evidence type="ECO:0000313" key="3">
    <source>
        <dbReference type="EMBL" id="EWC45063.1"/>
    </source>
</evidence>
<dbReference type="Proteomes" id="UP000024837">
    <property type="component" value="Unassembled WGS sequence"/>
</dbReference>
<protein>
    <submittedName>
        <fullName evidence="3">Uncharacterized protein</fullName>
    </submittedName>
</protein>
<dbReference type="HOGENOM" id="CLU_1194869_0_0_1"/>
<feature type="transmembrane region" description="Helical" evidence="2">
    <location>
        <begin position="72"/>
        <end position="90"/>
    </location>
</feature>
<evidence type="ECO:0000256" key="2">
    <source>
        <dbReference type="SAM" id="Phobius"/>
    </source>
</evidence>
<sequence length="232" mass="24970">MVHSTCSRPQQHHHHDHPSRVVNRTPDANHRSVAIDIKPQYMVAAALAAFFLGPLRFLLAVFLFIISPVTATAAYFAGLFIAVLGFPVWLAGKIAVLYIYLGTASLVGICVALVFYLFYASIVSALGLDSPRSLPGAAVRSEKPSSTISAGDVKPNPSFSIPGSSDMWLGGGVSAVVVTSPSIRAGMRLSPTSGLSPSLATRQRIFPILEEEDEPDYDVVRKRRKGKNLKKP</sequence>
<reference evidence="3 4" key="1">
    <citation type="submission" date="2013-05" db="EMBL/GenBank/DDBJ databases">
        <title>Drechslerella stenobrocha genome reveals carnivorous origination and mechanical trapping mechanism of predatory fungi.</title>
        <authorList>
            <person name="Liu X."/>
            <person name="Zhang W."/>
            <person name="Liu K."/>
        </authorList>
    </citation>
    <scope>NUCLEOTIDE SEQUENCE [LARGE SCALE GENOMIC DNA]</scope>
    <source>
        <strain evidence="3 4">248</strain>
    </source>
</reference>
<keyword evidence="2" id="KW-0812">Transmembrane</keyword>
<keyword evidence="2" id="KW-1133">Transmembrane helix</keyword>
<dbReference type="AlphaFoldDB" id="W7HYQ3"/>
<feature type="region of interest" description="Disordered" evidence="1">
    <location>
        <begin position="1"/>
        <end position="25"/>
    </location>
</feature>
<keyword evidence="4" id="KW-1185">Reference proteome</keyword>
<proteinExistence type="predicted"/>
<organism evidence="3 4">
    <name type="scientific">Drechslerella stenobrocha 248</name>
    <dbReference type="NCBI Taxonomy" id="1043628"/>
    <lineage>
        <taxon>Eukaryota</taxon>
        <taxon>Fungi</taxon>
        <taxon>Dikarya</taxon>
        <taxon>Ascomycota</taxon>
        <taxon>Pezizomycotina</taxon>
        <taxon>Orbiliomycetes</taxon>
        <taxon>Orbiliales</taxon>
        <taxon>Orbiliaceae</taxon>
        <taxon>Drechslerella</taxon>
    </lineage>
</organism>
<name>W7HYQ3_9PEZI</name>
<feature type="transmembrane region" description="Helical" evidence="2">
    <location>
        <begin position="41"/>
        <end position="66"/>
    </location>
</feature>